<dbReference type="InterPro" id="IPR049730">
    <property type="entry name" value="SNF2/RAD54-like_C"/>
</dbReference>
<protein>
    <recommendedName>
        <fullName evidence="2">DNA repair and recombination protein RAD54-like</fullName>
    </recommendedName>
    <alternativeName>
        <fullName evidence="9">Protein okra</fullName>
    </alternativeName>
</protein>
<dbReference type="PANTHER" id="PTHR45629:SF7">
    <property type="entry name" value="DNA EXCISION REPAIR PROTEIN ERCC-6-RELATED"/>
    <property type="match status" value="1"/>
</dbReference>
<evidence type="ECO:0000256" key="3">
    <source>
        <dbReference type="ARBA" id="ARBA00022618"/>
    </source>
</evidence>
<dbReference type="Gene3D" id="3.40.50.300">
    <property type="entry name" value="P-loop containing nucleotide triphosphate hydrolases"/>
    <property type="match status" value="1"/>
</dbReference>
<dbReference type="InterPro" id="IPR027417">
    <property type="entry name" value="P-loop_NTPase"/>
</dbReference>
<feature type="region of interest" description="Disordered" evidence="10">
    <location>
        <begin position="90"/>
        <end position="134"/>
    </location>
</feature>
<comment type="subunit">
    <text evidence="1">Interacts (via N-terminus) with spn-A/Rad51.</text>
</comment>
<feature type="compositionally biased region" description="Basic and acidic residues" evidence="10">
    <location>
        <begin position="774"/>
        <end position="793"/>
    </location>
</feature>
<dbReference type="GO" id="GO:0005524">
    <property type="term" value="F:ATP binding"/>
    <property type="evidence" value="ECO:0007669"/>
    <property type="project" value="InterPro"/>
</dbReference>
<dbReference type="FunFam" id="3.40.50.10810:FF:000042">
    <property type="entry name" value="SNF2 family helicase-like protein"/>
    <property type="match status" value="1"/>
</dbReference>
<accession>A0A9P0GRC2</accession>
<evidence type="ECO:0000259" key="11">
    <source>
        <dbReference type="PROSITE" id="PS51192"/>
    </source>
</evidence>
<dbReference type="AlphaFoldDB" id="A0A9P0GRC2"/>
<dbReference type="SMART" id="SM00487">
    <property type="entry name" value="DEXDc"/>
    <property type="match status" value="1"/>
</dbReference>
<evidence type="ECO:0000256" key="10">
    <source>
        <dbReference type="SAM" id="MobiDB-lite"/>
    </source>
</evidence>
<sequence>MSNKNSELESLSLAGNINIWSENQSTLEEQALKELQTFAKELNTAEDGEITDDNEKVDEKEDKNFSLNVESYIKQQQDLKKRQDFQRSLANDTIKSNNNSKKRKVRDDSDLEDKSGSEYVPSDDEDSDPSYNYVDEQTVITKKNKRKECTLIEKTIDDGDCKSYKARLDLYYKLLEQEEESSEDDSKDVHTVQDNLKIPYKIWNKLYRYQQEGVKWMWNIHRKSTGGLLGDEMGLGKTVQVIVFLHSLHHSQISSCHGRFVGLGPTLIVCPATVIHQWVKHFHEWAPEFRAAVLHQSGSYKGDKNRLIKDVRKTKGVIITTYQGVIKYEKYLTEHEWHYVILDEGHKIRNPATKATQVVKSLNTPHRLMLTGSPMQNDLTELWSLFDFTNPGMLGDLKTFQEHFIEPILQGGYSNSTYAQEATALSVAGALKDLIDPYLLRRTKHQVQRHVSLPNKTEQVLFCSLSDEQKALYKDYLLSDPVADILGKGVKNWSGDHGVRAKVFVAITKLRKICNHPDIYLSDGADEESLRFDYKSSGKMVVVSALLKIWKKQGHRVLLFTQGRSMMEVLRRFLDRQGYKYLKMDGTTAIGARQPLIEKFNTDSSYDVFLLTTRVGGLGVNLTGANRVIIYDPDWNPATDTQARERAWRIGQDKDVTIYRLLTAGTIEEKMYQRQVWKQLLSNKILLDPRTNKFFKSSDLFDLFSLQENADNAPETVNIFHKSRVRIQEKLKRKSKPKRPEASPKRRFTDEKLLEMKHMAHRIAKSLSKPPPESADRLELEREKRRRREETDEAKRLEVAELRRYNREKAGIVEDVHANKIDDRDALVGFSEALEYAETTARLHHELKTNNKDLDEIADEVNTAKETVSKEPEKLIKKFKKRKIDLTGKIDGEKIEGLVKTETKKTKNAEKDKNNASNKSGGEDDFILGKLFNKKGVSGAIQHDSVVQETSKGGSLRVHTEAQMRAEKSLQALKKSRLDNWKW</sequence>
<keyword evidence="14" id="KW-1185">Reference proteome</keyword>
<dbReference type="GO" id="GO:0051321">
    <property type="term" value="P:meiotic cell cycle"/>
    <property type="evidence" value="ECO:0007669"/>
    <property type="project" value="UniProtKB-KW"/>
</dbReference>
<evidence type="ECO:0000259" key="12">
    <source>
        <dbReference type="PROSITE" id="PS51194"/>
    </source>
</evidence>
<feature type="domain" description="Helicase C-terminal" evidence="12">
    <location>
        <begin position="542"/>
        <end position="699"/>
    </location>
</feature>
<evidence type="ECO:0000256" key="7">
    <source>
        <dbReference type="ARBA" id="ARBA00023306"/>
    </source>
</evidence>
<dbReference type="CDD" id="cd18793">
    <property type="entry name" value="SF2_C_SNF"/>
    <property type="match status" value="1"/>
</dbReference>
<dbReference type="Pfam" id="PF00176">
    <property type="entry name" value="SNF2-rel_dom"/>
    <property type="match status" value="1"/>
</dbReference>
<keyword evidence="7" id="KW-0131">Cell cycle</keyword>
<reference evidence="13" key="1">
    <citation type="submission" date="2022-01" db="EMBL/GenBank/DDBJ databases">
        <authorList>
            <person name="King R."/>
        </authorList>
    </citation>
    <scope>NUCLEOTIDE SEQUENCE</scope>
</reference>
<dbReference type="Gene3D" id="3.40.50.10810">
    <property type="entry name" value="Tandem AAA-ATPase domain"/>
    <property type="match status" value="1"/>
</dbReference>
<feature type="domain" description="Helicase ATP-binding" evidence="11">
    <location>
        <begin position="218"/>
        <end position="392"/>
    </location>
</feature>
<keyword evidence="3" id="KW-0132">Cell division</keyword>
<dbReference type="InterPro" id="IPR001650">
    <property type="entry name" value="Helicase_C-like"/>
</dbReference>
<dbReference type="PROSITE" id="PS51194">
    <property type="entry name" value="HELICASE_CTER"/>
    <property type="match status" value="1"/>
</dbReference>
<dbReference type="GO" id="GO:0005634">
    <property type="term" value="C:nucleus"/>
    <property type="evidence" value="ECO:0007669"/>
    <property type="project" value="TreeGrafter"/>
</dbReference>
<proteinExistence type="predicted"/>
<evidence type="ECO:0000256" key="8">
    <source>
        <dbReference type="ARBA" id="ARBA00024776"/>
    </source>
</evidence>
<feature type="region of interest" description="Disordered" evidence="10">
    <location>
        <begin position="762"/>
        <end position="793"/>
    </location>
</feature>
<keyword evidence="4" id="KW-0498">Mitosis</keyword>
<dbReference type="InterPro" id="IPR000330">
    <property type="entry name" value="SNF2_N"/>
</dbReference>
<feature type="compositionally biased region" description="Basic and acidic residues" evidence="10">
    <location>
        <begin position="904"/>
        <end position="914"/>
    </location>
</feature>
<dbReference type="PROSITE" id="PS51192">
    <property type="entry name" value="HELICASE_ATP_BIND_1"/>
    <property type="match status" value="1"/>
</dbReference>
<dbReference type="InterPro" id="IPR050496">
    <property type="entry name" value="SNF2_RAD54_helicase_repair"/>
</dbReference>
<comment type="function">
    <text evidence="8">Involved in mitotic DNA repair and meiotic recombination. Functions in the recombinational DNA repair pathway. Essential for interhomolog gene conversion (GC), but may have a less important role in intersister GC than spn-A/Rad51. In the presence of DNA, spn-A/Rad51 enhances the ATPase activity of okr/Rad54.</text>
</comment>
<organism evidence="13 14">
    <name type="scientific">Phyllotreta striolata</name>
    <name type="common">Striped flea beetle</name>
    <name type="synonym">Crioceris striolata</name>
    <dbReference type="NCBI Taxonomy" id="444603"/>
    <lineage>
        <taxon>Eukaryota</taxon>
        <taxon>Metazoa</taxon>
        <taxon>Ecdysozoa</taxon>
        <taxon>Arthropoda</taxon>
        <taxon>Hexapoda</taxon>
        <taxon>Insecta</taxon>
        <taxon>Pterygota</taxon>
        <taxon>Neoptera</taxon>
        <taxon>Endopterygota</taxon>
        <taxon>Coleoptera</taxon>
        <taxon>Polyphaga</taxon>
        <taxon>Cucujiformia</taxon>
        <taxon>Chrysomeloidea</taxon>
        <taxon>Chrysomelidae</taxon>
        <taxon>Galerucinae</taxon>
        <taxon>Alticini</taxon>
        <taxon>Phyllotreta</taxon>
    </lineage>
</organism>
<feature type="compositionally biased region" description="Basic and acidic residues" evidence="10">
    <location>
        <begin position="105"/>
        <end position="116"/>
    </location>
</feature>
<dbReference type="Pfam" id="PF00271">
    <property type="entry name" value="Helicase_C"/>
    <property type="match status" value="1"/>
</dbReference>
<evidence type="ECO:0000256" key="4">
    <source>
        <dbReference type="ARBA" id="ARBA00022776"/>
    </source>
</evidence>
<dbReference type="PANTHER" id="PTHR45629">
    <property type="entry name" value="SNF2/RAD54 FAMILY MEMBER"/>
    <property type="match status" value="1"/>
</dbReference>
<evidence type="ECO:0000256" key="2">
    <source>
        <dbReference type="ARBA" id="ARBA00015341"/>
    </source>
</evidence>
<dbReference type="CDD" id="cd18000">
    <property type="entry name" value="DEXHc_ERCC6"/>
    <property type="match status" value="1"/>
</dbReference>
<dbReference type="SMART" id="SM00490">
    <property type="entry name" value="HELICc"/>
    <property type="match status" value="1"/>
</dbReference>
<feature type="region of interest" description="Disordered" evidence="10">
    <location>
        <begin position="42"/>
        <end position="65"/>
    </location>
</feature>
<dbReference type="GO" id="GO:0006283">
    <property type="term" value="P:transcription-coupled nucleotide-excision repair"/>
    <property type="evidence" value="ECO:0007669"/>
    <property type="project" value="TreeGrafter"/>
</dbReference>
<gene>
    <name evidence="13" type="ORF">PHYEVI_LOCUS4055</name>
</gene>
<dbReference type="Proteomes" id="UP001153712">
    <property type="component" value="Chromosome 14"/>
</dbReference>
<feature type="compositionally biased region" description="Basic and acidic residues" evidence="10">
    <location>
        <begin position="738"/>
        <end position="750"/>
    </location>
</feature>
<evidence type="ECO:0000256" key="5">
    <source>
        <dbReference type="ARBA" id="ARBA00022801"/>
    </source>
</evidence>
<feature type="region of interest" description="Disordered" evidence="10">
    <location>
        <begin position="904"/>
        <end position="924"/>
    </location>
</feature>
<dbReference type="SUPFAM" id="SSF52540">
    <property type="entry name" value="P-loop containing nucleoside triphosphate hydrolases"/>
    <property type="match status" value="2"/>
</dbReference>
<name>A0A9P0GRC2_PHYSR</name>
<dbReference type="InterPro" id="IPR038718">
    <property type="entry name" value="SNF2-like_sf"/>
</dbReference>
<dbReference type="OrthoDB" id="413460at2759"/>
<evidence type="ECO:0000313" key="14">
    <source>
        <dbReference type="Proteomes" id="UP001153712"/>
    </source>
</evidence>
<dbReference type="GO" id="GO:0008094">
    <property type="term" value="F:ATP-dependent activity, acting on DNA"/>
    <property type="evidence" value="ECO:0007669"/>
    <property type="project" value="TreeGrafter"/>
</dbReference>
<keyword evidence="6" id="KW-0469">Meiosis</keyword>
<dbReference type="EMBL" id="OU900107">
    <property type="protein sequence ID" value="CAH1165805.1"/>
    <property type="molecule type" value="Genomic_DNA"/>
</dbReference>
<evidence type="ECO:0000256" key="9">
    <source>
        <dbReference type="ARBA" id="ARBA00029956"/>
    </source>
</evidence>
<keyword evidence="5" id="KW-0378">Hydrolase</keyword>
<evidence type="ECO:0000256" key="6">
    <source>
        <dbReference type="ARBA" id="ARBA00023254"/>
    </source>
</evidence>
<evidence type="ECO:0000256" key="1">
    <source>
        <dbReference type="ARBA" id="ARBA00011467"/>
    </source>
</evidence>
<evidence type="ECO:0000313" key="13">
    <source>
        <dbReference type="EMBL" id="CAH1165805.1"/>
    </source>
</evidence>
<dbReference type="GO" id="GO:0051301">
    <property type="term" value="P:cell division"/>
    <property type="evidence" value="ECO:0007669"/>
    <property type="project" value="UniProtKB-KW"/>
</dbReference>
<dbReference type="InterPro" id="IPR014001">
    <property type="entry name" value="Helicase_ATP-bd"/>
</dbReference>
<dbReference type="GO" id="GO:0016787">
    <property type="term" value="F:hydrolase activity"/>
    <property type="evidence" value="ECO:0007669"/>
    <property type="project" value="UniProtKB-KW"/>
</dbReference>
<feature type="region of interest" description="Disordered" evidence="10">
    <location>
        <begin position="729"/>
        <end position="750"/>
    </location>
</feature>
<feature type="compositionally biased region" description="Basic and acidic residues" evidence="10">
    <location>
        <begin position="53"/>
        <end position="64"/>
    </location>
</feature>